<comment type="caution">
    <text evidence="3">The sequence shown here is derived from an EMBL/GenBank/DDBJ whole genome shotgun (WGS) entry which is preliminary data.</text>
</comment>
<reference evidence="3 4" key="1">
    <citation type="submission" date="2023-06" db="EMBL/GenBank/DDBJ databases">
        <title>Alkalimonas sp., MEB004 an alkaliphilic bacterium isolated from Lonar Lake, India.</title>
        <authorList>
            <person name="Joshi A."/>
            <person name="Thite S."/>
        </authorList>
    </citation>
    <scope>NUCLEOTIDE SEQUENCE [LARGE SCALE GENOMIC DNA]</scope>
    <source>
        <strain evidence="3 4">MEB004</strain>
    </source>
</reference>
<dbReference type="InterPro" id="IPR036515">
    <property type="entry name" value="Transposase_17_sf"/>
</dbReference>
<evidence type="ECO:0000259" key="1">
    <source>
        <dbReference type="SMART" id="SM00760"/>
    </source>
</evidence>
<dbReference type="SMART" id="SM00760">
    <property type="entry name" value="Bac_DnaA_C"/>
    <property type="match status" value="1"/>
</dbReference>
<dbReference type="EMBL" id="JAUGZK010000003">
    <property type="protein sequence ID" value="MEE2023482.1"/>
    <property type="molecule type" value="Genomic_DNA"/>
</dbReference>
<dbReference type="Gene3D" id="3.30.70.1290">
    <property type="entry name" value="Transposase IS200-like"/>
    <property type="match status" value="1"/>
</dbReference>
<dbReference type="SUPFAM" id="SSF143422">
    <property type="entry name" value="Transposase IS200-like"/>
    <property type="match status" value="1"/>
</dbReference>
<dbReference type="SUPFAM" id="SSF48295">
    <property type="entry name" value="TrpR-like"/>
    <property type="match status" value="1"/>
</dbReference>
<dbReference type="RefSeq" id="WP_330086841.1">
    <property type="nucleotide sequence ID" value="NZ_JAUGZK010000003.1"/>
</dbReference>
<protein>
    <submittedName>
        <fullName evidence="3">Transposase</fullName>
    </submittedName>
</protein>
<dbReference type="InterPro" id="IPR010921">
    <property type="entry name" value="Trp_repressor/repl_initiator"/>
</dbReference>
<dbReference type="PANTHER" id="PTHR34322">
    <property type="entry name" value="TRANSPOSASE, Y1_TNP DOMAIN-CONTAINING"/>
    <property type="match status" value="1"/>
</dbReference>
<proteinExistence type="predicted"/>
<name>A0ABU7JD06_9GAMM</name>
<dbReference type="CDD" id="cd06571">
    <property type="entry name" value="Bac_DnaA_C"/>
    <property type="match status" value="1"/>
</dbReference>
<dbReference type="PANTHER" id="PTHR34322:SF2">
    <property type="entry name" value="TRANSPOSASE IS200-LIKE DOMAIN-CONTAINING PROTEIN"/>
    <property type="match status" value="1"/>
</dbReference>
<dbReference type="InterPro" id="IPR002686">
    <property type="entry name" value="Transposase_17"/>
</dbReference>
<accession>A0ABU7JD06</accession>
<dbReference type="InterPro" id="IPR013159">
    <property type="entry name" value="DnaA_C"/>
</dbReference>
<keyword evidence="4" id="KW-1185">Reference proteome</keyword>
<dbReference type="Pfam" id="PF08299">
    <property type="entry name" value="Bac_DnaA_C"/>
    <property type="match status" value="1"/>
</dbReference>
<evidence type="ECO:0000313" key="3">
    <source>
        <dbReference type="EMBL" id="MEE2023482.1"/>
    </source>
</evidence>
<feature type="domain" description="Chromosomal replication initiator DnaA C-terminal" evidence="1">
    <location>
        <begin position="229"/>
        <end position="299"/>
    </location>
</feature>
<feature type="domain" description="Transposase IS200-like" evidence="2">
    <location>
        <begin position="9"/>
        <end position="123"/>
    </location>
</feature>
<dbReference type="SMART" id="SM01321">
    <property type="entry name" value="Y1_Tnp"/>
    <property type="match status" value="1"/>
</dbReference>
<sequence length="325" mass="37792">MTRPLRIEYDNAYYHVMNRGRGRQWIFHDSRYYQAFLECLEQACRRFKVEIHAYCLMGNHYHLLIKTPKGNLSRAMRHINGVYTQKYNYLKQTDGALFRGRYKAILIEASSYLLEVSRYIHRNPVESKKPLVADLLDYPWSSYPAYLNKTPCPEWLVKDTVFGDLGAKPSEPAYQRFVEQGLDEETRKFYDKGHWPAVRGSGEFVEAAHAQALSYGLEIEKHPLKDYLAMDTIVQIVADYYQLTPQSLLKAKRGIKSKNLPRWIAMKLCQDLSGERLPAIAKYFNVDHYSTVSRTVRRLNDELEVNGALFGEFDELNGKSQDLTP</sequence>
<organism evidence="3 4">
    <name type="scientific">Alkalimonas mucilaginosa</name>
    <dbReference type="NCBI Taxonomy" id="3057676"/>
    <lineage>
        <taxon>Bacteria</taxon>
        <taxon>Pseudomonadati</taxon>
        <taxon>Pseudomonadota</taxon>
        <taxon>Gammaproteobacteria</taxon>
        <taxon>Alkalimonas</taxon>
    </lineage>
</organism>
<dbReference type="Proteomes" id="UP001339167">
    <property type="component" value="Unassembled WGS sequence"/>
</dbReference>
<dbReference type="Pfam" id="PF01797">
    <property type="entry name" value="Y1_Tnp"/>
    <property type="match status" value="1"/>
</dbReference>
<evidence type="ECO:0000313" key="4">
    <source>
        <dbReference type="Proteomes" id="UP001339167"/>
    </source>
</evidence>
<gene>
    <name evidence="3" type="ORF">QWF21_04430</name>
</gene>
<dbReference type="Gene3D" id="1.10.1750.10">
    <property type="match status" value="1"/>
</dbReference>
<evidence type="ECO:0000259" key="2">
    <source>
        <dbReference type="SMART" id="SM01321"/>
    </source>
</evidence>